<evidence type="ECO:0000313" key="4">
    <source>
        <dbReference type="Proteomes" id="UP000242913"/>
    </source>
</evidence>
<feature type="compositionally biased region" description="Low complexity" evidence="1">
    <location>
        <begin position="82"/>
        <end position="92"/>
    </location>
</feature>
<reference evidence="3 4" key="1">
    <citation type="submission" date="2015-12" db="EMBL/GenBank/DDBJ databases">
        <title>Draft genome of the nematode, Onchocerca flexuosa.</title>
        <authorList>
            <person name="Mitreva M."/>
        </authorList>
    </citation>
    <scope>NUCLEOTIDE SEQUENCE [LARGE SCALE GENOMIC DNA]</scope>
    <source>
        <strain evidence="3">Red Deer</strain>
    </source>
</reference>
<sequence>MQTGTWLAAIMTSLLVIIDNQYCVSYTTDSNTGTTVAINTNVLPVIINDEQKAGTSHDYNGLSAYNRLRHSERQRRRYKQMLQQKQKQQLQMHRSDSSSMDDKFFDNFRRPLNVNNNNNNNNGVIRNKLKAHHRDLKSKREKNEPLCESDRNTVHMNTPTEEYDPPFFVEIRCKSIADYEQQQGRMPIRRQTCVHGMLRCVQNYKDQHFSRRRIGSHSWHPYTIPNVPSSCECMWPVDKYGHQEL</sequence>
<feature type="region of interest" description="Disordered" evidence="1">
    <location>
        <begin position="133"/>
        <end position="161"/>
    </location>
</feature>
<accession>A0A238BIL8</accession>
<proteinExistence type="predicted"/>
<organism evidence="3 4">
    <name type="scientific">Onchocerca flexuosa</name>
    <dbReference type="NCBI Taxonomy" id="387005"/>
    <lineage>
        <taxon>Eukaryota</taxon>
        <taxon>Metazoa</taxon>
        <taxon>Ecdysozoa</taxon>
        <taxon>Nematoda</taxon>
        <taxon>Chromadorea</taxon>
        <taxon>Rhabditida</taxon>
        <taxon>Spirurina</taxon>
        <taxon>Spiruromorpha</taxon>
        <taxon>Filarioidea</taxon>
        <taxon>Onchocercidae</taxon>
        <taxon>Onchocerca</taxon>
    </lineage>
</organism>
<feature type="region of interest" description="Disordered" evidence="1">
    <location>
        <begin position="82"/>
        <end position="102"/>
    </location>
</feature>
<gene>
    <name evidence="3" type="ORF">X798_07745</name>
</gene>
<feature type="chain" id="PRO_5012172644" description="Spaetzle domain-containing protein" evidence="2">
    <location>
        <begin position="26"/>
        <end position="245"/>
    </location>
</feature>
<feature type="compositionally biased region" description="Basic and acidic residues" evidence="1">
    <location>
        <begin position="93"/>
        <end position="102"/>
    </location>
</feature>
<keyword evidence="4" id="KW-1185">Reference proteome</keyword>
<feature type="compositionally biased region" description="Basic and acidic residues" evidence="1">
    <location>
        <begin position="141"/>
        <end position="153"/>
    </location>
</feature>
<evidence type="ECO:0000256" key="2">
    <source>
        <dbReference type="SAM" id="SignalP"/>
    </source>
</evidence>
<evidence type="ECO:0000313" key="3">
    <source>
        <dbReference type="EMBL" id="OZC05309.1"/>
    </source>
</evidence>
<evidence type="ECO:0008006" key="5">
    <source>
        <dbReference type="Google" id="ProtNLM"/>
    </source>
</evidence>
<dbReference type="OrthoDB" id="6328726at2759"/>
<name>A0A238BIL8_9BILA</name>
<dbReference type="Proteomes" id="UP000242913">
    <property type="component" value="Unassembled WGS sequence"/>
</dbReference>
<dbReference type="AlphaFoldDB" id="A0A238BIL8"/>
<keyword evidence="2" id="KW-0732">Signal</keyword>
<dbReference type="EMBL" id="KZ271524">
    <property type="protein sequence ID" value="OZC05309.1"/>
    <property type="molecule type" value="Genomic_DNA"/>
</dbReference>
<evidence type="ECO:0000256" key="1">
    <source>
        <dbReference type="SAM" id="MobiDB-lite"/>
    </source>
</evidence>
<feature type="signal peptide" evidence="2">
    <location>
        <begin position="1"/>
        <end position="25"/>
    </location>
</feature>
<protein>
    <recommendedName>
        <fullName evidence="5">Spaetzle domain-containing protein</fullName>
    </recommendedName>
</protein>